<keyword evidence="2" id="KW-1185">Reference proteome</keyword>
<name>A0A443SFL3_9ACAR</name>
<dbReference type="EMBL" id="NCKV01002885">
    <property type="protein sequence ID" value="RWS26300.1"/>
    <property type="molecule type" value="Genomic_DNA"/>
</dbReference>
<evidence type="ECO:0000313" key="2">
    <source>
        <dbReference type="Proteomes" id="UP000288716"/>
    </source>
</evidence>
<gene>
    <name evidence="1" type="ORF">B4U80_05327</name>
</gene>
<dbReference type="OrthoDB" id="6283437at2759"/>
<evidence type="ECO:0000313" key="1">
    <source>
        <dbReference type="EMBL" id="RWS26300.1"/>
    </source>
</evidence>
<accession>A0A443SFL3</accession>
<proteinExistence type="predicted"/>
<dbReference type="VEuPathDB" id="VectorBase:LDEU005739"/>
<dbReference type="Proteomes" id="UP000288716">
    <property type="component" value="Unassembled WGS sequence"/>
</dbReference>
<protein>
    <submittedName>
        <fullName evidence="1">Uncharacterized protein</fullName>
    </submittedName>
</protein>
<organism evidence="1 2">
    <name type="scientific">Leptotrombidium deliense</name>
    <dbReference type="NCBI Taxonomy" id="299467"/>
    <lineage>
        <taxon>Eukaryota</taxon>
        <taxon>Metazoa</taxon>
        <taxon>Ecdysozoa</taxon>
        <taxon>Arthropoda</taxon>
        <taxon>Chelicerata</taxon>
        <taxon>Arachnida</taxon>
        <taxon>Acari</taxon>
        <taxon>Acariformes</taxon>
        <taxon>Trombidiformes</taxon>
        <taxon>Prostigmata</taxon>
        <taxon>Anystina</taxon>
        <taxon>Parasitengona</taxon>
        <taxon>Trombiculoidea</taxon>
        <taxon>Trombiculidae</taxon>
        <taxon>Leptotrombidium</taxon>
    </lineage>
</organism>
<feature type="non-terminal residue" evidence="1">
    <location>
        <position position="99"/>
    </location>
</feature>
<comment type="caution">
    <text evidence="1">The sequence shown here is derived from an EMBL/GenBank/DDBJ whole genome shotgun (WGS) entry which is preliminary data.</text>
</comment>
<dbReference type="AlphaFoldDB" id="A0A443SFL3"/>
<sequence length="99" mass="11621">LKNDDKGCCFLGQLAGDKGYHCFVKFYSNSIIQRNGNRAHNRKLSFYGKQRVANFGENLMAKFERCVLGRGFSFNYCCRIAAKERRKTHYNTYLKYSHF</sequence>
<feature type="non-terminal residue" evidence="1">
    <location>
        <position position="1"/>
    </location>
</feature>
<reference evidence="1 2" key="1">
    <citation type="journal article" date="2018" name="Gigascience">
        <title>Genomes of trombidid mites reveal novel predicted allergens and laterally-transferred genes associated with secondary metabolism.</title>
        <authorList>
            <person name="Dong X."/>
            <person name="Chaisiri K."/>
            <person name="Xia D."/>
            <person name="Armstrong S.D."/>
            <person name="Fang Y."/>
            <person name="Donnelly M.J."/>
            <person name="Kadowaki T."/>
            <person name="McGarry J.W."/>
            <person name="Darby A.C."/>
            <person name="Makepeace B.L."/>
        </authorList>
    </citation>
    <scope>NUCLEOTIDE SEQUENCE [LARGE SCALE GENOMIC DNA]</scope>
    <source>
        <strain evidence="1">UoL-UT</strain>
    </source>
</reference>